<dbReference type="PANTHER" id="PTHR46577">
    <property type="entry name" value="HTH-TYPE TRANSCRIPTIONAL REGULATORY PROTEIN GABR"/>
    <property type="match status" value="1"/>
</dbReference>
<evidence type="ECO:0000256" key="9">
    <source>
        <dbReference type="ARBA" id="ARBA00023125"/>
    </source>
</evidence>
<protein>
    <submittedName>
        <fullName evidence="12">GntR family transcriptional regulator</fullName>
    </submittedName>
</protein>
<dbReference type="RefSeq" id="WP_095136260.1">
    <property type="nucleotide sequence ID" value="NZ_NIBG01000043.1"/>
</dbReference>
<evidence type="ECO:0000256" key="10">
    <source>
        <dbReference type="ARBA" id="ARBA00023163"/>
    </source>
</evidence>
<proteinExistence type="inferred from homology"/>
<dbReference type="GO" id="GO:0003677">
    <property type="term" value="F:DNA binding"/>
    <property type="evidence" value="ECO:0007669"/>
    <property type="project" value="UniProtKB-KW"/>
</dbReference>
<dbReference type="InterPro" id="IPR000524">
    <property type="entry name" value="Tscrpt_reg_HTH_GntR"/>
</dbReference>
<keyword evidence="6" id="KW-0808">Transferase</keyword>
<comment type="cofactor">
    <cofactor evidence="1">
        <name>pyridoxal 5'-phosphate</name>
        <dbReference type="ChEBI" id="CHEBI:597326"/>
    </cofactor>
</comment>
<keyword evidence="10" id="KW-0804">Transcription</keyword>
<comment type="similarity">
    <text evidence="2">In the C-terminal section; belongs to the class-I pyridoxal-phosphate-dependent aminotransferase family.</text>
</comment>
<evidence type="ECO:0000256" key="6">
    <source>
        <dbReference type="ARBA" id="ARBA00022679"/>
    </source>
</evidence>
<evidence type="ECO:0000256" key="5">
    <source>
        <dbReference type="ARBA" id="ARBA00022576"/>
    </source>
</evidence>
<evidence type="ECO:0000256" key="4">
    <source>
        <dbReference type="ARBA" id="ARBA00011738"/>
    </source>
</evidence>
<gene>
    <name evidence="12" type="ORF">CCE28_21475</name>
</gene>
<evidence type="ECO:0000256" key="2">
    <source>
        <dbReference type="ARBA" id="ARBA00005384"/>
    </source>
</evidence>
<dbReference type="GO" id="GO:0008483">
    <property type="term" value="F:transaminase activity"/>
    <property type="evidence" value="ECO:0007669"/>
    <property type="project" value="UniProtKB-KW"/>
</dbReference>
<dbReference type="SUPFAM" id="SSF53383">
    <property type="entry name" value="PLP-dependent transferases"/>
    <property type="match status" value="1"/>
</dbReference>
<dbReference type="OrthoDB" id="9802328at2"/>
<dbReference type="InterPro" id="IPR015424">
    <property type="entry name" value="PyrdxlP-dep_Trfase"/>
</dbReference>
<keyword evidence="8" id="KW-0805">Transcription regulation</keyword>
<dbReference type="PRINTS" id="PR00035">
    <property type="entry name" value="HTHGNTR"/>
</dbReference>
<keyword evidence="9" id="KW-0238">DNA-binding</keyword>
<dbReference type="CDD" id="cd00609">
    <property type="entry name" value="AAT_like"/>
    <property type="match status" value="1"/>
</dbReference>
<dbReference type="InterPro" id="IPR036388">
    <property type="entry name" value="WH-like_DNA-bd_sf"/>
</dbReference>
<dbReference type="SUPFAM" id="SSF46785">
    <property type="entry name" value="Winged helix' DNA-binding domain"/>
    <property type="match status" value="1"/>
</dbReference>
<dbReference type="Pfam" id="PF00155">
    <property type="entry name" value="Aminotran_1_2"/>
    <property type="match status" value="1"/>
</dbReference>
<dbReference type="Gene3D" id="3.40.640.10">
    <property type="entry name" value="Type I PLP-dependent aspartate aminotransferase-like (Major domain)"/>
    <property type="match status" value="1"/>
</dbReference>
<keyword evidence="5" id="KW-0032">Aminotransferase</keyword>
<evidence type="ECO:0000256" key="1">
    <source>
        <dbReference type="ARBA" id="ARBA00001933"/>
    </source>
</evidence>
<evidence type="ECO:0000313" key="12">
    <source>
        <dbReference type="EMBL" id="PAB55916.1"/>
    </source>
</evidence>
<dbReference type="InterPro" id="IPR015422">
    <property type="entry name" value="PyrdxlP-dep_Trfase_small"/>
</dbReference>
<dbReference type="PROSITE" id="PS50949">
    <property type="entry name" value="HTH_GNTR"/>
    <property type="match status" value="1"/>
</dbReference>
<keyword evidence="13" id="KW-1185">Reference proteome</keyword>
<dbReference type="Pfam" id="PF00392">
    <property type="entry name" value="GntR"/>
    <property type="match status" value="1"/>
</dbReference>
<evidence type="ECO:0000256" key="3">
    <source>
        <dbReference type="ARBA" id="ARBA00007441"/>
    </source>
</evidence>
<dbReference type="InterPro" id="IPR004839">
    <property type="entry name" value="Aminotransferase_I/II_large"/>
</dbReference>
<dbReference type="GO" id="GO:0030170">
    <property type="term" value="F:pyridoxal phosphate binding"/>
    <property type="evidence" value="ECO:0007669"/>
    <property type="project" value="InterPro"/>
</dbReference>
<dbReference type="AlphaFoldDB" id="A0A267M8M0"/>
<accession>A0A267M8M0</accession>
<dbReference type="InterPro" id="IPR036390">
    <property type="entry name" value="WH_DNA-bd_sf"/>
</dbReference>
<dbReference type="SMART" id="SM00345">
    <property type="entry name" value="HTH_GNTR"/>
    <property type="match status" value="1"/>
</dbReference>
<dbReference type="InterPro" id="IPR015421">
    <property type="entry name" value="PyrdxlP-dep_Trfase_major"/>
</dbReference>
<feature type="domain" description="HTH gntR-type" evidence="11">
    <location>
        <begin position="11"/>
        <end position="79"/>
    </location>
</feature>
<dbReference type="EMBL" id="NIBG01000043">
    <property type="protein sequence ID" value="PAB55916.1"/>
    <property type="molecule type" value="Genomic_DNA"/>
</dbReference>
<dbReference type="Gene3D" id="1.10.10.10">
    <property type="entry name" value="Winged helix-like DNA-binding domain superfamily/Winged helix DNA-binding domain"/>
    <property type="match status" value="1"/>
</dbReference>
<comment type="similarity">
    <text evidence="3">Belongs to the class-I pyridoxal-phosphate-dependent aminotransferase family.</text>
</comment>
<dbReference type="FunFam" id="3.40.640.10:FF:000053">
    <property type="entry name" value="Aminotransferase, class I"/>
    <property type="match status" value="1"/>
</dbReference>
<dbReference type="InterPro" id="IPR051446">
    <property type="entry name" value="HTH_trans_reg/aminotransferase"/>
</dbReference>
<comment type="subunit">
    <text evidence="4">Homodimer.</text>
</comment>
<organism evidence="12 13">
    <name type="scientific">Anaeromicrobium sediminis</name>
    <dbReference type="NCBI Taxonomy" id="1478221"/>
    <lineage>
        <taxon>Bacteria</taxon>
        <taxon>Bacillati</taxon>
        <taxon>Bacillota</taxon>
        <taxon>Clostridia</taxon>
        <taxon>Peptostreptococcales</taxon>
        <taxon>Thermotaleaceae</taxon>
        <taxon>Anaeromicrobium</taxon>
    </lineage>
</organism>
<dbReference type="CDD" id="cd07377">
    <property type="entry name" value="WHTH_GntR"/>
    <property type="match status" value="1"/>
</dbReference>
<sequence>MRIKVDRDSKIALYIQIKNQIRDKIYSKVFPQNYILPSERELSDMIKVNRSTIIKAYQELKSEGLIASEVGKGTYVVYTDEIENNEKLHNFINRFYWDEIYSESSKQNYGDSISKIMKTDHGQRIISLSGGIPCPDSFPEEELKKIHMNLVENDMEKVFLHSPVDGYMPLKNEISNLLLNRGIKASPKEIMISSGSQQGLDLIVRTFINSGDVVLVEEPTFFAALQLFKTIGAKVIGVPIDNDGMRTDILKYLIDKHNPKCIYTIPTFQNPTGITMSMERRHELLNISSKYNVPIIEDDPYGELRYEGEDFPTLKALDRNNQVLYLSTFSKVIALGLRVGWIVAPEKVINKLSSLKQITDLHVNTLSQHTMYEFLKDGYYEKHVKRVKKEYLFKRNLMAMELQMDSLKECSFELPKGGYYIWYKVSNKLNSNSLIRRSVENGVNYMPGQLFYNKLGENNNYIRLNFTYPRREEIVERIKRLKDSIRQVR</sequence>
<evidence type="ECO:0000259" key="11">
    <source>
        <dbReference type="PROSITE" id="PS50949"/>
    </source>
</evidence>
<reference evidence="12 13" key="1">
    <citation type="submission" date="2017-06" db="EMBL/GenBank/DDBJ databases">
        <title>Draft genome sequence of anaerobic fermentative bacterium Anaeromicrobium sediminis DY2726D isolated from West Pacific Ocean sediments.</title>
        <authorList>
            <person name="Zeng X."/>
        </authorList>
    </citation>
    <scope>NUCLEOTIDE SEQUENCE [LARGE SCALE GENOMIC DNA]</scope>
    <source>
        <strain evidence="12 13">DY2726D</strain>
    </source>
</reference>
<comment type="caution">
    <text evidence="12">The sequence shown here is derived from an EMBL/GenBank/DDBJ whole genome shotgun (WGS) entry which is preliminary data.</text>
</comment>
<dbReference type="Gene3D" id="3.90.1150.10">
    <property type="entry name" value="Aspartate Aminotransferase, domain 1"/>
    <property type="match status" value="1"/>
</dbReference>
<evidence type="ECO:0000256" key="7">
    <source>
        <dbReference type="ARBA" id="ARBA00022898"/>
    </source>
</evidence>
<keyword evidence="7" id="KW-0663">Pyridoxal phosphate</keyword>
<dbReference type="Proteomes" id="UP000216024">
    <property type="component" value="Unassembled WGS sequence"/>
</dbReference>
<name>A0A267M8M0_9FIRM</name>
<dbReference type="GO" id="GO:0003700">
    <property type="term" value="F:DNA-binding transcription factor activity"/>
    <property type="evidence" value="ECO:0007669"/>
    <property type="project" value="InterPro"/>
</dbReference>
<evidence type="ECO:0000256" key="8">
    <source>
        <dbReference type="ARBA" id="ARBA00023015"/>
    </source>
</evidence>
<dbReference type="PANTHER" id="PTHR46577:SF1">
    <property type="entry name" value="HTH-TYPE TRANSCRIPTIONAL REGULATORY PROTEIN GABR"/>
    <property type="match status" value="1"/>
</dbReference>
<evidence type="ECO:0000313" key="13">
    <source>
        <dbReference type="Proteomes" id="UP000216024"/>
    </source>
</evidence>